<reference evidence="2" key="1">
    <citation type="submission" date="2021-02" db="EMBL/GenBank/DDBJ databases">
        <authorList>
            <person name="Nieuwenhuis M."/>
            <person name="Van De Peppel L.J.J."/>
        </authorList>
    </citation>
    <scope>NUCLEOTIDE SEQUENCE</scope>
    <source>
        <strain evidence="2">D49</strain>
    </source>
</reference>
<comment type="caution">
    <text evidence="2">The sequence shown here is derived from an EMBL/GenBank/DDBJ whole genome shotgun (WGS) entry which is preliminary data.</text>
</comment>
<reference evidence="2" key="2">
    <citation type="submission" date="2021-10" db="EMBL/GenBank/DDBJ databases">
        <title>Phylogenomics reveals ancestral predisposition of the termite-cultivated fungus Termitomyces towards a domesticated lifestyle.</title>
        <authorList>
            <person name="Auxier B."/>
            <person name="Grum-Grzhimaylo A."/>
            <person name="Cardenas M.E."/>
            <person name="Lodge J.D."/>
            <person name="Laessoe T."/>
            <person name="Pedersen O."/>
            <person name="Smith M.E."/>
            <person name="Kuyper T.W."/>
            <person name="Franco-Molano E.A."/>
            <person name="Baroni T.J."/>
            <person name="Aanen D.K."/>
        </authorList>
    </citation>
    <scope>NUCLEOTIDE SEQUENCE</scope>
    <source>
        <strain evidence="2">D49</strain>
    </source>
</reference>
<feature type="compositionally biased region" description="Polar residues" evidence="1">
    <location>
        <begin position="151"/>
        <end position="161"/>
    </location>
</feature>
<protein>
    <submittedName>
        <fullName evidence="2">Uncharacterized protein</fullName>
    </submittedName>
</protein>
<accession>A0A9P7FXJ0</accession>
<dbReference type="Proteomes" id="UP000717328">
    <property type="component" value="Unassembled WGS sequence"/>
</dbReference>
<organism evidence="2 3">
    <name type="scientific">Sphagnurus paluster</name>
    <dbReference type="NCBI Taxonomy" id="117069"/>
    <lineage>
        <taxon>Eukaryota</taxon>
        <taxon>Fungi</taxon>
        <taxon>Dikarya</taxon>
        <taxon>Basidiomycota</taxon>
        <taxon>Agaricomycotina</taxon>
        <taxon>Agaricomycetes</taxon>
        <taxon>Agaricomycetidae</taxon>
        <taxon>Agaricales</taxon>
        <taxon>Tricholomatineae</taxon>
        <taxon>Lyophyllaceae</taxon>
        <taxon>Sphagnurus</taxon>
    </lineage>
</organism>
<sequence>MASQSILLAGLKSPARVLMKPASTRSILRRPAPLPLSPNPLPFAASFSVIVNSSHLSPHVHFPSSPAMAAMFTTHSPNSYDRGPIIVSPGSAGLSLWASRPLSPSAHNSFKLLDPPKPKSILIKSTAQKRESQSVTVPEDPRPPKARNARASASESTQRLSAPTFVDPRSPKPYKARVGVTFDELSLHAPRGTRGAAVLGEALTTYPRSPYPSAPIEENGNTQNTEPRGRTIHRTPPPSRTRSLDNKSMKRRRNIGLRIASPLNLSPVREAPHFVAKPAPLDLEEDSLSQAFWESVSLEDEPESAYMTANETLGRIGSPAPEIMFGSKDGSLWTPQIPKKAGLCSLDSMTVLSPAQRRALSKGMVASPSPNDPFAAFPSFSVALMSGAIDGIIAYPPRAVVEQT</sequence>
<name>A0A9P7FXJ0_9AGAR</name>
<feature type="region of interest" description="Disordered" evidence="1">
    <location>
        <begin position="125"/>
        <end position="172"/>
    </location>
</feature>
<dbReference type="AlphaFoldDB" id="A0A9P7FXJ0"/>
<dbReference type="OrthoDB" id="2911012at2759"/>
<evidence type="ECO:0000313" key="3">
    <source>
        <dbReference type="Proteomes" id="UP000717328"/>
    </source>
</evidence>
<evidence type="ECO:0000256" key="1">
    <source>
        <dbReference type="SAM" id="MobiDB-lite"/>
    </source>
</evidence>
<proteinExistence type="predicted"/>
<feature type="region of interest" description="Disordered" evidence="1">
    <location>
        <begin position="210"/>
        <end position="246"/>
    </location>
</feature>
<gene>
    <name evidence="2" type="ORF">H0H81_008698</name>
</gene>
<dbReference type="EMBL" id="JABCKI010005738">
    <property type="protein sequence ID" value="KAG5638929.1"/>
    <property type="molecule type" value="Genomic_DNA"/>
</dbReference>
<keyword evidence="3" id="KW-1185">Reference proteome</keyword>
<evidence type="ECO:0000313" key="2">
    <source>
        <dbReference type="EMBL" id="KAG5638929.1"/>
    </source>
</evidence>